<keyword evidence="1" id="KW-1133">Transmembrane helix</keyword>
<dbReference type="AlphaFoldDB" id="A0A0Z8AX66"/>
<evidence type="ECO:0000256" key="1">
    <source>
        <dbReference type="SAM" id="Phobius"/>
    </source>
</evidence>
<accession>A0A0Z8AX66</accession>
<proteinExistence type="predicted"/>
<dbReference type="RefSeq" id="WP_044669438.1">
    <property type="nucleotide sequence ID" value="NZ_CEDJ01000003.1"/>
</dbReference>
<organism evidence="2 3">
    <name type="scientific">Streptococcus suis</name>
    <dbReference type="NCBI Taxonomy" id="1307"/>
    <lineage>
        <taxon>Bacteria</taxon>
        <taxon>Bacillati</taxon>
        <taxon>Bacillota</taxon>
        <taxon>Bacilli</taxon>
        <taxon>Lactobacillales</taxon>
        <taxon>Streptococcaceae</taxon>
        <taxon>Streptococcus</taxon>
    </lineage>
</organism>
<dbReference type="Proteomes" id="UP000073485">
    <property type="component" value="Unassembled WGS sequence"/>
</dbReference>
<keyword evidence="1" id="KW-0472">Membrane</keyword>
<reference evidence="2 3" key="1">
    <citation type="submission" date="2016-02" db="EMBL/GenBank/DDBJ databases">
        <authorList>
            <consortium name="Pathogen Informatics"/>
        </authorList>
    </citation>
    <scope>NUCLEOTIDE SEQUENCE [LARGE SCALE GENOMIC DNA]</scope>
    <source>
        <strain evidence="2 3">LSS48</strain>
    </source>
</reference>
<dbReference type="EMBL" id="FIGO01000004">
    <property type="protein sequence ID" value="CYU68247.1"/>
    <property type="molecule type" value="Genomic_DNA"/>
</dbReference>
<gene>
    <name evidence="2" type="ORF">ERS132410_00818</name>
</gene>
<evidence type="ECO:0000313" key="2">
    <source>
        <dbReference type="EMBL" id="CYU68247.1"/>
    </source>
</evidence>
<protein>
    <submittedName>
        <fullName evidence="2">Uncharacterized protein</fullName>
    </submittedName>
</protein>
<evidence type="ECO:0000313" key="3">
    <source>
        <dbReference type="Proteomes" id="UP000073485"/>
    </source>
</evidence>
<name>A0A0Z8AX66_STRSU</name>
<feature type="transmembrane region" description="Helical" evidence="1">
    <location>
        <begin position="154"/>
        <end position="177"/>
    </location>
</feature>
<keyword evidence="1" id="KW-0812">Transmembrane</keyword>
<feature type="transmembrane region" description="Helical" evidence="1">
    <location>
        <begin position="125"/>
        <end position="142"/>
    </location>
</feature>
<sequence length="181" mass="21032">MLYYIILLAVISLFAWIEYDTKKSDYKQAKLLNEQFDEWIKSDAKSQKPSNAIFAELYKKRYGKEVHPQNIVQHNGYVISTNQVDVVGSFPSLNRHILAPQIALLDNLESYYEAEYFKIKSVKAMTLYIISLPLQLLRYIGIDDAKTSSRLFQLLIWIIGLFLPPLKDLLISFLKFLMSSK</sequence>